<feature type="transmembrane region" description="Helical" evidence="7">
    <location>
        <begin position="169"/>
        <end position="189"/>
    </location>
</feature>
<dbReference type="PROSITE" id="PS00211">
    <property type="entry name" value="ABC_TRANSPORTER_1"/>
    <property type="match status" value="1"/>
</dbReference>
<evidence type="ECO:0000259" key="9">
    <source>
        <dbReference type="PROSITE" id="PS50929"/>
    </source>
</evidence>
<dbReference type="GO" id="GO:0015421">
    <property type="term" value="F:ABC-type oligopeptide transporter activity"/>
    <property type="evidence" value="ECO:0007669"/>
    <property type="project" value="TreeGrafter"/>
</dbReference>
<dbReference type="InterPro" id="IPR017871">
    <property type="entry name" value="ABC_transporter-like_CS"/>
</dbReference>
<dbReference type="InterPro" id="IPR027417">
    <property type="entry name" value="P-loop_NTPase"/>
</dbReference>
<evidence type="ECO:0000313" key="11">
    <source>
        <dbReference type="Proteomes" id="UP000094067"/>
    </source>
</evidence>
<evidence type="ECO:0000256" key="5">
    <source>
        <dbReference type="ARBA" id="ARBA00022989"/>
    </source>
</evidence>
<dbReference type="Pfam" id="PF00005">
    <property type="entry name" value="ABC_tran"/>
    <property type="match status" value="1"/>
</dbReference>
<feature type="transmembrane region" description="Helical" evidence="7">
    <location>
        <begin position="286"/>
        <end position="307"/>
    </location>
</feature>
<dbReference type="AlphaFoldDB" id="A0A1E3AIQ8"/>
<keyword evidence="5 7" id="KW-1133">Transmembrane helix</keyword>
<dbReference type="Gene3D" id="3.40.50.300">
    <property type="entry name" value="P-loop containing nucleotide triphosphate hydrolases"/>
    <property type="match status" value="1"/>
</dbReference>
<dbReference type="SUPFAM" id="SSF52540">
    <property type="entry name" value="P-loop containing nucleoside triphosphate hydrolases"/>
    <property type="match status" value="1"/>
</dbReference>
<reference evidence="10 11" key="1">
    <citation type="submission" date="2016-07" db="EMBL/GenBank/DDBJ databases">
        <title>Characterization of isolates of Eisenbergiella tayi derived from blood cultures, using whole genome sequencing.</title>
        <authorList>
            <person name="Burdz T."/>
            <person name="Wiebe D."/>
            <person name="Huynh C."/>
            <person name="Bernard K."/>
        </authorList>
    </citation>
    <scope>NUCLEOTIDE SEQUENCE [LARGE SCALE GENOMIC DNA]</scope>
    <source>
        <strain evidence="10 11">NML 110608</strain>
    </source>
</reference>
<evidence type="ECO:0000256" key="6">
    <source>
        <dbReference type="ARBA" id="ARBA00023136"/>
    </source>
</evidence>
<dbReference type="PATRIC" id="fig|1432052.4.peg.290"/>
<feature type="domain" description="ABC transporter" evidence="8">
    <location>
        <begin position="487"/>
        <end position="721"/>
    </location>
</feature>
<dbReference type="Gene3D" id="1.20.1560.10">
    <property type="entry name" value="ABC transporter type 1, transmembrane domain"/>
    <property type="match status" value="1"/>
</dbReference>
<dbReference type="InterPro" id="IPR003439">
    <property type="entry name" value="ABC_transporter-like_ATP-bd"/>
</dbReference>
<name>A0A1E3AIQ8_9FIRM</name>
<dbReference type="InterPro" id="IPR039421">
    <property type="entry name" value="Type_1_exporter"/>
</dbReference>
<dbReference type="Proteomes" id="UP000094067">
    <property type="component" value="Unassembled WGS sequence"/>
</dbReference>
<dbReference type="EMBL" id="MCGH01000001">
    <property type="protein sequence ID" value="ODM08633.1"/>
    <property type="molecule type" value="Genomic_DNA"/>
</dbReference>
<evidence type="ECO:0000256" key="2">
    <source>
        <dbReference type="ARBA" id="ARBA00022692"/>
    </source>
</evidence>
<comment type="caution">
    <text evidence="10">The sequence shown here is derived from an EMBL/GenBank/DDBJ whole genome shotgun (WGS) entry which is preliminary data.</text>
</comment>
<evidence type="ECO:0000256" key="3">
    <source>
        <dbReference type="ARBA" id="ARBA00022741"/>
    </source>
</evidence>
<dbReference type="GO" id="GO:0005886">
    <property type="term" value="C:plasma membrane"/>
    <property type="evidence" value="ECO:0007669"/>
    <property type="project" value="UniProtKB-SubCell"/>
</dbReference>
<protein>
    <submittedName>
        <fullName evidence="10">Putative ABC transporter ATP-binding protein</fullName>
    </submittedName>
</protein>
<dbReference type="InterPro" id="IPR036640">
    <property type="entry name" value="ABC1_TM_sf"/>
</dbReference>
<dbReference type="CDD" id="cd18563">
    <property type="entry name" value="ABC_6TM_exporter_like"/>
    <property type="match status" value="1"/>
</dbReference>
<dbReference type="PROSITE" id="PS50893">
    <property type="entry name" value="ABC_TRANSPORTER_2"/>
    <property type="match status" value="1"/>
</dbReference>
<keyword evidence="2 7" id="KW-0812">Transmembrane</keyword>
<dbReference type="InterPro" id="IPR003593">
    <property type="entry name" value="AAA+_ATPase"/>
</dbReference>
<organism evidence="10 11">
    <name type="scientific">Eisenbergiella tayi</name>
    <dbReference type="NCBI Taxonomy" id="1432052"/>
    <lineage>
        <taxon>Bacteria</taxon>
        <taxon>Bacillati</taxon>
        <taxon>Bacillota</taxon>
        <taxon>Clostridia</taxon>
        <taxon>Lachnospirales</taxon>
        <taxon>Lachnospiraceae</taxon>
        <taxon>Eisenbergiella</taxon>
    </lineage>
</organism>
<evidence type="ECO:0000256" key="4">
    <source>
        <dbReference type="ARBA" id="ARBA00022840"/>
    </source>
</evidence>
<dbReference type="GO" id="GO:0005524">
    <property type="term" value="F:ATP binding"/>
    <property type="evidence" value="ECO:0007669"/>
    <property type="project" value="UniProtKB-KW"/>
</dbReference>
<dbReference type="GO" id="GO:0016887">
    <property type="term" value="F:ATP hydrolysis activity"/>
    <property type="evidence" value="ECO:0007669"/>
    <property type="project" value="InterPro"/>
</dbReference>
<feature type="transmembrane region" description="Helical" evidence="7">
    <location>
        <begin position="390"/>
        <end position="416"/>
    </location>
</feature>
<feature type="domain" description="ABC transmembrane type-1" evidence="9">
    <location>
        <begin position="170"/>
        <end position="454"/>
    </location>
</feature>
<gene>
    <name evidence="10" type="ORF">BEI61_00262</name>
</gene>
<accession>A0A1E3AIQ8</accession>
<dbReference type="FunFam" id="3.40.50.300:FF:000218">
    <property type="entry name" value="Multidrug ABC transporter ATP-binding protein"/>
    <property type="match status" value="1"/>
</dbReference>
<feature type="transmembrane region" description="Helical" evidence="7">
    <location>
        <begin position="209"/>
        <end position="228"/>
    </location>
</feature>
<dbReference type="PANTHER" id="PTHR43394">
    <property type="entry name" value="ATP-DEPENDENT PERMEASE MDL1, MITOCHONDRIAL"/>
    <property type="match status" value="1"/>
</dbReference>
<evidence type="ECO:0000259" key="8">
    <source>
        <dbReference type="PROSITE" id="PS50893"/>
    </source>
</evidence>
<comment type="subcellular location">
    <subcellularLocation>
        <location evidence="1">Cell membrane</location>
        <topology evidence="1">Multi-pass membrane protein</topology>
    </subcellularLocation>
</comment>
<dbReference type="RefSeq" id="WP_069150975.1">
    <property type="nucleotide sequence ID" value="NZ_MCGH01000001.1"/>
</dbReference>
<dbReference type="PROSITE" id="PS50929">
    <property type="entry name" value="ABC_TM1F"/>
    <property type="match status" value="1"/>
</dbReference>
<dbReference type="InterPro" id="IPR011527">
    <property type="entry name" value="ABC1_TM_dom"/>
</dbReference>
<dbReference type="Pfam" id="PF00664">
    <property type="entry name" value="ABC_membrane"/>
    <property type="match status" value="1"/>
</dbReference>
<keyword evidence="6 7" id="KW-0472">Membrane</keyword>
<keyword evidence="4 10" id="KW-0067">ATP-binding</keyword>
<dbReference type="PANTHER" id="PTHR43394:SF1">
    <property type="entry name" value="ATP-BINDING CASSETTE SUB-FAMILY B MEMBER 10, MITOCHONDRIAL"/>
    <property type="match status" value="1"/>
</dbReference>
<evidence type="ECO:0000256" key="1">
    <source>
        <dbReference type="ARBA" id="ARBA00004651"/>
    </source>
</evidence>
<dbReference type="SUPFAM" id="SSF90123">
    <property type="entry name" value="ABC transporter transmembrane region"/>
    <property type="match status" value="1"/>
</dbReference>
<feature type="transmembrane region" description="Helical" evidence="7">
    <location>
        <begin position="313"/>
        <end position="333"/>
    </location>
</feature>
<evidence type="ECO:0000256" key="7">
    <source>
        <dbReference type="SAM" id="Phobius"/>
    </source>
</evidence>
<keyword evidence="3" id="KW-0547">Nucleotide-binding</keyword>
<evidence type="ECO:0000313" key="10">
    <source>
        <dbReference type="EMBL" id="ODM08633.1"/>
    </source>
</evidence>
<sequence length="733" mass="82650">MELNIKLPGEIRALFEFAGGEEIRYCSPFDINSSGKYCDFSYGVLTNRRLLIIEEGRIVYEMQLSGLSAMKCESQVNNGILVVTEKESGLARHVARFSMKHISRFASIAKGGMLMLEGSDRIIENREYEKTCPICGRALPGTRVCPKCEGKNVTLLKFVRLCTNYKKQFVMVALMMLFSSLVGLAGPMFQQRFIDNTLMSDHGSFQEVIRFTLIMAVITVLSIITRYLRSLWSAKLGAGISMDIRGRLYQKMQVLTLSFIQDRRPGELMNRINNDSANIRKFMEDAFGSIFYLIVLMTGAIIVMLTISPGLTLLSIVFLPLAVALSVGFRKVIHRKFHMQYSRGDDNNSALQDVISGIRVVKSFGKEKYESDRFKTISANYARIQKNNEVFWASFYPMLTFIMGMGIYFVTALGGLKTLDGGLSVGQLLQFTTYATMLYGPLGWMTHLPRMIVQMLTSLERIYDVLDEQPKIRNRENPVSRQIQGNVVFKDVSFGYRSYETVLEKINFEIKKGEMIGIVGASGTGKSTLINLVMHLYDVDDGELLIDGININDYRIEDFHRQLGVVLQETFLFSDTILNNMRFAKPDATYEEIIRAAKMANAHDFICKTPNGYNTYVGEKGYNLSGGERQRIAIARAILNDPKLLILDEATSSLDTESEYLIQKALQRLTAGRTTLAIAHRLSTLKDADRLIVIDGHKIAECGSHNELLEKKGIYYKLVTAQLQMQTLKEGEG</sequence>
<dbReference type="SMART" id="SM00382">
    <property type="entry name" value="AAA"/>
    <property type="match status" value="1"/>
</dbReference>
<proteinExistence type="predicted"/>